<comment type="caution">
    <text evidence="3">The sequence shown here is derived from an EMBL/GenBank/DDBJ whole genome shotgun (WGS) entry which is preliminary data.</text>
</comment>
<dbReference type="Proteomes" id="UP000660708">
    <property type="component" value="Unassembled WGS sequence"/>
</dbReference>
<feature type="region of interest" description="Disordered" evidence="1">
    <location>
        <begin position="205"/>
        <end position="228"/>
    </location>
</feature>
<keyword evidence="2" id="KW-0812">Transmembrane</keyword>
<proteinExistence type="predicted"/>
<keyword evidence="2" id="KW-1133">Transmembrane helix</keyword>
<evidence type="ECO:0000256" key="2">
    <source>
        <dbReference type="SAM" id="Phobius"/>
    </source>
</evidence>
<keyword evidence="2" id="KW-0472">Membrane</keyword>
<protein>
    <submittedName>
        <fullName evidence="3">Uncharacterized protein</fullName>
    </submittedName>
</protein>
<dbReference type="EMBL" id="AQHF01000020">
    <property type="protein sequence ID" value="MBE0345628.1"/>
    <property type="molecule type" value="Genomic_DNA"/>
</dbReference>
<evidence type="ECO:0000256" key="1">
    <source>
        <dbReference type="SAM" id="MobiDB-lite"/>
    </source>
</evidence>
<gene>
    <name evidence="3" type="ORF">PPEP_a0539</name>
</gene>
<name>A0A8I0MUH5_9GAMM</name>
<reference evidence="3 4" key="1">
    <citation type="submission" date="2015-06" db="EMBL/GenBank/DDBJ databases">
        <title>Genome sequence of Pseudoalteromonas peptidolytica.</title>
        <authorList>
            <person name="Xie B.-B."/>
            <person name="Rong J.-C."/>
            <person name="Qin Q.-L."/>
            <person name="Zhang Y.-Z."/>
        </authorList>
    </citation>
    <scope>NUCLEOTIDE SEQUENCE [LARGE SCALE GENOMIC DNA]</scope>
    <source>
        <strain evidence="3 4">F12-50-A1</strain>
    </source>
</reference>
<accession>A0A8I0MUH5</accession>
<dbReference type="RefSeq" id="WP_147390441.1">
    <property type="nucleotide sequence ID" value="NZ_AQHF01000020.1"/>
</dbReference>
<keyword evidence="4" id="KW-1185">Reference proteome</keyword>
<feature type="transmembrane region" description="Helical" evidence="2">
    <location>
        <begin position="6"/>
        <end position="23"/>
    </location>
</feature>
<sequence>MLGFIYALIGVAVLIAVLHYKKVKTDARRRTYIQNYNLTFLRPKLRQYHPTLSDTDLAQVESGLKQFFLANLLLKDQSLAMPSKVVDTLWHEFILHTKTYHEFCQQAFGRFLHHCPSEAMQGSNKAQLSIRKTWRACCSIASISPRKPHQLPILFALDAQLHIPDGYYYTTAEFQSDQTEPKHDDTLAIYAGNIGCTTLKSGDGNADGADSSASSCSSGSSCGSGCSS</sequence>
<evidence type="ECO:0000313" key="3">
    <source>
        <dbReference type="EMBL" id="MBE0345628.1"/>
    </source>
</evidence>
<organism evidence="3 4">
    <name type="scientific">Pseudoalteromonas peptidolytica F12-50-A1</name>
    <dbReference type="NCBI Taxonomy" id="1315280"/>
    <lineage>
        <taxon>Bacteria</taxon>
        <taxon>Pseudomonadati</taxon>
        <taxon>Pseudomonadota</taxon>
        <taxon>Gammaproteobacteria</taxon>
        <taxon>Alteromonadales</taxon>
        <taxon>Pseudoalteromonadaceae</taxon>
        <taxon>Pseudoalteromonas</taxon>
    </lineage>
</organism>
<dbReference type="AlphaFoldDB" id="A0A8I0MUH5"/>
<evidence type="ECO:0000313" key="4">
    <source>
        <dbReference type="Proteomes" id="UP000660708"/>
    </source>
</evidence>